<keyword evidence="1" id="KW-0812">Transmembrane</keyword>
<name>A0A4P8ELI0_9RHOB</name>
<dbReference type="GO" id="GO:0005886">
    <property type="term" value="C:plasma membrane"/>
    <property type="evidence" value="ECO:0007669"/>
    <property type="project" value="TreeGrafter"/>
</dbReference>
<gene>
    <name evidence="2" type="ORF">EOK75_18885</name>
</gene>
<feature type="transmembrane region" description="Helical" evidence="1">
    <location>
        <begin position="60"/>
        <end position="81"/>
    </location>
</feature>
<dbReference type="Pfam" id="PF03729">
    <property type="entry name" value="DUF308"/>
    <property type="match status" value="2"/>
</dbReference>
<dbReference type="KEGG" id="pseb:EOK75_18885"/>
<dbReference type="PANTHER" id="PTHR34989">
    <property type="entry name" value="PROTEIN HDED"/>
    <property type="match status" value="1"/>
</dbReference>
<feature type="transmembrane region" description="Helical" evidence="1">
    <location>
        <begin position="87"/>
        <end position="109"/>
    </location>
</feature>
<dbReference type="AlphaFoldDB" id="A0A4P8ELI0"/>
<proteinExistence type="predicted"/>
<organism evidence="2 3">
    <name type="scientific">Pseudorhodobacter turbinis</name>
    <dbReference type="NCBI Taxonomy" id="2500533"/>
    <lineage>
        <taxon>Bacteria</taxon>
        <taxon>Pseudomonadati</taxon>
        <taxon>Pseudomonadota</taxon>
        <taxon>Alphaproteobacteria</taxon>
        <taxon>Rhodobacterales</taxon>
        <taxon>Paracoccaceae</taxon>
        <taxon>Pseudorhodobacter</taxon>
    </lineage>
</organism>
<keyword evidence="2" id="KW-0614">Plasmid</keyword>
<accession>A0A4P8ELI0</accession>
<feature type="transmembrane region" description="Helical" evidence="1">
    <location>
        <begin position="34"/>
        <end position="53"/>
    </location>
</feature>
<dbReference type="InterPro" id="IPR005325">
    <property type="entry name" value="DUF308_memb"/>
</dbReference>
<dbReference type="PANTHER" id="PTHR34989:SF1">
    <property type="entry name" value="PROTEIN HDED"/>
    <property type="match status" value="1"/>
</dbReference>
<sequence>MNFDKLRILGWIFLALGIGSMAWPTAATIALEQLIAWLLVFSGISGLLFWRSFSVGRVGYAGLVTAGLALLLGLIFVFQPFVGARTLTIILAVLFVVEGLLGVSIAMALRNQSTGWVWTLLSAVSTLVLAVLIIAGWPSTSVWVIGVLFGLNLLTTGAALLALGYSGKA</sequence>
<evidence type="ECO:0000256" key="1">
    <source>
        <dbReference type="SAM" id="Phobius"/>
    </source>
</evidence>
<dbReference type="OrthoDB" id="21979at2"/>
<reference evidence="2 3" key="1">
    <citation type="submission" date="2019-05" db="EMBL/GenBank/DDBJ databases">
        <title>Pseudorhodobacter turbinis sp. nov., isolated from the gut of the Korean turban shell.</title>
        <authorList>
            <person name="Jeong Y.-S."/>
            <person name="Kang W.-R."/>
            <person name="Bae J.-W."/>
        </authorList>
    </citation>
    <scope>NUCLEOTIDE SEQUENCE [LARGE SCALE GENOMIC DNA]</scope>
    <source>
        <strain evidence="2 3">S12M18</strain>
        <plasmid evidence="2 3">unnamed1</plasmid>
    </source>
</reference>
<evidence type="ECO:0000313" key="3">
    <source>
        <dbReference type="Proteomes" id="UP000298631"/>
    </source>
</evidence>
<geneLocation type="plasmid" evidence="2 3">
    <name>unnamed1</name>
</geneLocation>
<keyword evidence="1" id="KW-0472">Membrane</keyword>
<dbReference type="EMBL" id="CP039965">
    <property type="protein sequence ID" value="QCO57752.1"/>
    <property type="molecule type" value="Genomic_DNA"/>
</dbReference>
<protein>
    <submittedName>
        <fullName evidence="2">HdeD family acid-resistance protein</fullName>
    </submittedName>
</protein>
<feature type="transmembrane region" description="Helical" evidence="1">
    <location>
        <begin position="116"/>
        <end position="137"/>
    </location>
</feature>
<dbReference type="Proteomes" id="UP000298631">
    <property type="component" value="Plasmid unnamed1"/>
</dbReference>
<dbReference type="RefSeq" id="WP_137195560.1">
    <property type="nucleotide sequence ID" value="NZ_CP039965.1"/>
</dbReference>
<evidence type="ECO:0000313" key="2">
    <source>
        <dbReference type="EMBL" id="QCO57752.1"/>
    </source>
</evidence>
<feature type="transmembrane region" description="Helical" evidence="1">
    <location>
        <begin position="143"/>
        <end position="165"/>
    </location>
</feature>
<dbReference type="InterPro" id="IPR052712">
    <property type="entry name" value="Acid_resist_chaperone_HdeD"/>
</dbReference>
<keyword evidence="3" id="KW-1185">Reference proteome</keyword>
<keyword evidence="1" id="KW-1133">Transmembrane helix</keyword>